<dbReference type="InterPro" id="IPR036412">
    <property type="entry name" value="HAD-like_sf"/>
</dbReference>
<keyword evidence="6" id="KW-1185">Reference proteome</keyword>
<evidence type="ECO:0000313" key="6">
    <source>
        <dbReference type="Proteomes" id="UP000294292"/>
    </source>
</evidence>
<keyword evidence="4" id="KW-0460">Magnesium</keyword>
<dbReference type="AlphaFoldDB" id="A0A4V1AN77"/>
<evidence type="ECO:0000256" key="2">
    <source>
        <dbReference type="ARBA" id="ARBA00022723"/>
    </source>
</evidence>
<evidence type="ECO:0000256" key="3">
    <source>
        <dbReference type="ARBA" id="ARBA00022801"/>
    </source>
</evidence>
<dbReference type="PANTHER" id="PTHR43344">
    <property type="entry name" value="PHOSPHOSERINE PHOSPHATASE"/>
    <property type="match status" value="1"/>
</dbReference>
<dbReference type="InterPro" id="IPR023214">
    <property type="entry name" value="HAD_sf"/>
</dbReference>
<dbReference type="RefSeq" id="WP_134210388.1">
    <property type="nucleotide sequence ID" value="NZ_CP038015.1"/>
</dbReference>
<name>A0A4V1AN77_9BACL</name>
<comment type="similarity">
    <text evidence="1">Belongs to the HAD-like hydrolase superfamily. SerB family.</text>
</comment>
<dbReference type="OrthoDB" id="9794212at2"/>
<dbReference type="PANTHER" id="PTHR43344:SF13">
    <property type="entry name" value="PHOSPHATASE RV3661-RELATED"/>
    <property type="match status" value="1"/>
</dbReference>
<proteinExistence type="inferred from homology"/>
<dbReference type="InterPro" id="IPR050582">
    <property type="entry name" value="HAD-like_SerB"/>
</dbReference>
<dbReference type="InterPro" id="IPR006385">
    <property type="entry name" value="HAD_hydro_SerB1"/>
</dbReference>
<dbReference type="Proteomes" id="UP000294292">
    <property type="component" value="Chromosome"/>
</dbReference>
<dbReference type="GO" id="GO:0016787">
    <property type="term" value="F:hydrolase activity"/>
    <property type="evidence" value="ECO:0007669"/>
    <property type="project" value="UniProtKB-KW"/>
</dbReference>
<keyword evidence="2" id="KW-0479">Metal-binding</keyword>
<evidence type="ECO:0000313" key="5">
    <source>
        <dbReference type="EMBL" id="QBP41815.1"/>
    </source>
</evidence>
<dbReference type="NCBIfam" id="TIGR01488">
    <property type="entry name" value="HAD-SF-IB"/>
    <property type="match status" value="1"/>
</dbReference>
<dbReference type="GO" id="GO:0046872">
    <property type="term" value="F:metal ion binding"/>
    <property type="evidence" value="ECO:0007669"/>
    <property type="project" value="UniProtKB-KW"/>
</dbReference>
<accession>A0A4V1AN77</accession>
<evidence type="ECO:0000256" key="4">
    <source>
        <dbReference type="ARBA" id="ARBA00022842"/>
    </source>
</evidence>
<gene>
    <name evidence="5" type="ORF">E2636_11950</name>
</gene>
<dbReference type="NCBIfam" id="TIGR01490">
    <property type="entry name" value="HAD-SF-IB-hyp1"/>
    <property type="match status" value="1"/>
</dbReference>
<keyword evidence="3 5" id="KW-0378">Hydrolase</keyword>
<dbReference type="Gene3D" id="1.20.1440.100">
    <property type="entry name" value="SG protein - dephosphorylation function"/>
    <property type="match status" value="1"/>
</dbReference>
<dbReference type="KEGG" id="panc:E2636_11950"/>
<dbReference type="Pfam" id="PF12710">
    <property type="entry name" value="HAD"/>
    <property type="match status" value="1"/>
</dbReference>
<dbReference type="Gene3D" id="3.40.50.1000">
    <property type="entry name" value="HAD superfamily/HAD-like"/>
    <property type="match status" value="1"/>
</dbReference>
<organism evidence="5 6">
    <name type="scientific">Paenisporosarcina antarctica</name>
    <dbReference type="NCBI Taxonomy" id="417367"/>
    <lineage>
        <taxon>Bacteria</taxon>
        <taxon>Bacillati</taxon>
        <taxon>Bacillota</taxon>
        <taxon>Bacilli</taxon>
        <taxon>Bacillales</taxon>
        <taxon>Caryophanaceae</taxon>
        <taxon>Paenisporosarcina</taxon>
    </lineage>
</organism>
<reference evidence="5 6" key="1">
    <citation type="submission" date="2019-03" db="EMBL/GenBank/DDBJ databases">
        <title>Complete genome sequence of Paenisporosarcina antarctica CGMCC 1.6503T.</title>
        <authorList>
            <person name="Rong J.-C."/>
            <person name="Chi N.-Y."/>
            <person name="Zhang Q.-F."/>
        </authorList>
    </citation>
    <scope>NUCLEOTIDE SEQUENCE [LARGE SCALE GENOMIC DNA]</scope>
    <source>
        <strain evidence="5 6">CGMCC 1.6503</strain>
    </source>
</reference>
<protein>
    <submittedName>
        <fullName evidence="5">HAD-IB family hydrolase</fullName>
    </submittedName>
</protein>
<evidence type="ECO:0000256" key="1">
    <source>
        <dbReference type="ARBA" id="ARBA00009184"/>
    </source>
</evidence>
<dbReference type="SUPFAM" id="SSF56784">
    <property type="entry name" value="HAD-like"/>
    <property type="match status" value="1"/>
</dbReference>
<sequence>MRVAIFDFDGTLYPQETYKLMMNYLKKHPIHSTKYQPFYRALMKPYLAYKMKIYPENKMKAKSMQLYLDALKGLHQQEIETYFEDMSKEMRNELNQSVVDRLQKHLIEGDHVLLVSGAFTPMLNEVTRDLAIHNVIGTEIPMSNGILDTNKAIYHIQGERKNEMIEKALQGLDIDWKNSSAYGDSISDITVLELVGNPVAVRPESRLRAVAEKRKWEILW</sequence>
<dbReference type="EMBL" id="CP038015">
    <property type="protein sequence ID" value="QBP41815.1"/>
    <property type="molecule type" value="Genomic_DNA"/>
</dbReference>